<feature type="non-terminal residue" evidence="1">
    <location>
        <position position="1"/>
    </location>
</feature>
<evidence type="ECO:0000313" key="1">
    <source>
        <dbReference type="EMBL" id="KZS08139.1"/>
    </source>
</evidence>
<dbReference type="Proteomes" id="UP000076858">
    <property type="component" value="Unassembled WGS sequence"/>
</dbReference>
<sequence>NRLLTWHRRGRILHPTAITGSDLCWSCCLGNGPLRQLLYFVIIKIDPSTNPISHQNTNNNTKKNNK</sequence>
<keyword evidence="2" id="KW-1185">Reference proteome</keyword>
<evidence type="ECO:0000313" key="2">
    <source>
        <dbReference type="Proteomes" id="UP000076858"/>
    </source>
</evidence>
<proteinExistence type="predicted"/>
<organism evidence="1 2">
    <name type="scientific">Daphnia magna</name>
    <dbReference type="NCBI Taxonomy" id="35525"/>
    <lineage>
        <taxon>Eukaryota</taxon>
        <taxon>Metazoa</taxon>
        <taxon>Ecdysozoa</taxon>
        <taxon>Arthropoda</taxon>
        <taxon>Crustacea</taxon>
        <taxon>Branchiopoda</taxon>
        <taxon>Diplostraca</taxon>
        <taxon>Cladocera</taxon>
        <taxon>Anomopoda</taxon>
        <taxon>Daphniidae</taxon>
        <taxon>Daphnia</taxon>
    </lineage>
</organism>
<reference evidence="1 2" key="1">
    <citation type="submission" date="2016-03" db="EMBL/GenBank/DDBJ databases">
        <title>EvidentialGene: Evidence-directed Construction of Genes on Genomes.</title>
        <authorList>
            <person name="Gilbert D.G."/>
            <person name="Choi J.-H."/>
            <person name="Mockaitis K."/>
            <person name="Colbourne J."/>
            <person name="Pfrender M."/>
        </authorList>
    </citation>
    <scope>NUCLEOTIDE SEQUENCE [LARGE SCALE GENOMIC DNA]</scope>
    <source>
        <strain evidence="1 2">Xinb3</strain>
        <tissue evidence="1">Complete organism</tissue>
    </source>
</reference>
<accession>A0A164QX68</accession>
<gene>
    <name evidence="1" type="ORF">APZ42_027983</name>
</gene>
<name>A0A164QX68_9CRUS</name>
<protein>
    <submittedName>
        <fullName evidence="1">Uncharacterized protein</fullName>
    </submittedName>
</protein>
<dbReference type="AlphaFoldDB" id="A0A164QX68"/>
<dbReference type="EMBL" id="LRGB01002320">
    <property type="protein sequence ID" value="KZS08139.1"/>
    <property type="molecule type" value="Genomic_DNA"/>
</dbReference>
<comment type="caution">
    <text evidence="1">The sequence shown here is derived from an EMBL/GenBank/DDBJ whole genome shotgun (WGS) entry which is preliminary data.</text>
</comment>